<keyword evidence="6" id="KW-0539">Nucleus</keyword>
<comment type="subunit">
    <text evidence="2">Monomer.</text>
</comment>
<dbReference type="PANTHER" id="PTHR13204">
    <property type="entry name" value="PTD012 PROTEIN"/>
    <property type="match status" value="1"/>
</dbReference>
<sequence>MIFDLHCPKLDDIAYALQSHLKDCFSQARCSVVDCPDLTKPNFGLTKPGLGGSETLCDFGSFDYLLPTPDKNKVVLVQFCVFFCSVMICWMLSNTQMSTRVVFLEPLPAHTSFPALPLS</sequence>
<evidence type="ECO:0000313" key="10">
    <source>
        <dbReference type="Proteomes" id="UP000230066"/>
    </source>
</evidence>
<dbReference type="Pfam" id="PF08925">
    <property type="entry name" value="DUF1907"/>
    <property type="match status" value="1"/>
</dbReference>
<name>A0A4E0R6M8_FASHE</name>
<protein>
    <recommendedName>
        <fullName evidence="8">DUF1907 domain-containing protein</fullName>
    </recommendedName>
</protein>
<dbReference type="InterPro" id="IPR015021">
    <property type="entry name" value="C11orf54_DUF1907"/>
</dbReference>
<feature type="transmembrane region" description="Helical" evidence="7">
    <location>
        <begin position="74"/>
        <end position="93"/>
    </location>
</feature>
<dbReference type="PANTHER" id="PTHR13204:SF1">
    <property type="entry name" value="ESTER HYDROLASE C11ORF54"/>
    <property type="match status" value="1"/>
</dbReference>
<gene>
    <name evidence="9" type="ORF">D915_007962</name>
</gene>
<dbReference type="Proteomes" id="UP000230066">
    <property type="component" value="Unassembled WGS sequence"/>
</dbReference>
<evidence type="ECO:0000259" key="8">
    <source>
        <dbReference type="SMART" id="SM01168"/>
    </source>
</evidence>
<comment type="subcellular location">
    <subcellularLocation>
        <location evidence="1">Nucleus</location>
    </subcellularLocation>
</comment>
<evidence type="ECO:0000256" key="5">
    <source>
        <dbReference type="ARBA" id="ARBA00022833"/>
    </source>
</evidence>
<proteinExistence type="predicted"/>
<dbReference type="GO" id="GO:0008270">
    <property type="term" value="F:zinc ion binding"/>
    <property type="evidence" value="ECO:0007669"/>
    <property type="project" value="TreeGrafter"/>
</dbReference>
<evidence type="ECO:0000256" key="7">
    <source>
        <dbReference type="SAM" id="Phobius"/>
    </source>
</evidence>
<keyword evidence="3" id="KW-0479">Metal-binding</keyword>
<feature type="domain" description="DUF1907" evidence="8">
    <location>
        <begin position="16"/>
        <end position="101"/>
    </location>
</feature>
<dbReference type="GO" id="GO:0016788">
    <property type="term" value="F:hydrolase activity, acting on ester bonds"/>
    <property type="evidence" value="ECO:0007669"/>
    <property type="project" value="TreeGrafter"/>
</dbReference>
<evidence type="ECO:0000313" key="9">
    <source>
        <dbReference type="EMBL" id="THD21241.1"/>
    </source>
</evidence>
<keyword evidence="7" id="KW-1133">Transmembrane helix</keyword>
<keyword evidence="4" id="KW-0378">Hydrolase</keyword>
<reference evidence="9" key="1">
    <citation type="submission" date="2019-03" db="EMBL/GenBank/DDBJ databases">
        <title>Improved annotation for the trematode Fasciola hepatica.</title>
        <authorList>
            <person name="Choi Y.-J."/>
            <person name="Martin J."/>
            <person name="Mitreva M."/>
        </authorList>
    </citation>
    <scope>NUCLEOTIDE SEQUENCE [LARGE SCALE GENOMIC DNA]</scope>
</reference>
<evidence type="ECO:0000256" key="4">
    <source>
        <dbReference type="ARBA" id="ARBA00022801"/>
    </source>
</evidence>
<dbReference type="SUPFAM" id="SSF117856">
    <property type="entry name" value="AF0104/ALDC/Ptd012-like"/>
    <property type="match status" value="1"/>
</dbReference>
<keyword evidence="10" id="KW-1185">Reference proteome</keyword>
<accession>A0A4E0R6M8</accession>
<evidence type="ECO:0000256" key="1">
    <source>
        <dbReference type="ARBA" id="ARBA00004123"/>
    </source>
</evidence>
<dbReference type="EMBL" id="JXXN02003719">
    <property type="protein sequence ID" value="THD21241.1"/>
    <property type="molecule type" value="Genomic_DNA"/>
</dbReference>
<dbReference type="AlphaFoldDB" id="A0A4E0R6M8"/>
<keyword evidence="5" id="KW-0862">Zinc</keyword>
<dbReference type="SMART" id="SM01168">
    <property type="entry name" value="DUF1907"/>
    <property type="match status" value="1"/>
</dbReference>
<evidence type="ECO:0000256" key="6">
    <source>
        <dbReference type="ARBA" id="ARBA00023242"/>
    </source>
</evidence>
<evidence type="ECO:0000256" key="2">
    <source>
        <dbReference type="ARBA" id="ARBA00011245"/>
    </source>
</evidence>
<comment type="caution">
    <text evidence="9">The sequence shown here is derived from an EMBL/GenBank/DDBJ whole genome shotgun (WGS) entry which is preliminary data.</text>
</comment>
<keyword evidence="7" id="KW-0812">Transmembrane</keyword>
<evidence type="ECO:0000256" key="3">
    <source>
        <dbReference type="ARBA" id="ARBA00022723"/>
    </source>
</evidence>
<keyword evidence="7" id="KW-0472">Membrane</keyword>
<dbReference type="GO" id="GO:0005634">
    <property type="term" value="C:nucleus"/>
    <property type="evidence" value="ECO:0007669"/>
    <property type="project" value="UniProtKB-SubCell"/>
</dbReference>
<organism evidence="9 10">
    <name type="scientific">Fasciola hepatica</name>
    <name type="common">Liver fluke</name>
    <dbReference type="NCBI Taxonomy" id="6192"/>
    <lineage>
        <taxon>Eukaryota</taxon>
        <taxon>Metazoa</taxon>
        <taxon>Spiralia</taxon>
        <taxon>Lophotrochozoa</taxon>
        <taxon>Platyhelminthes</taxon>
        <taxon>Trematoda</taxon>
        <taxon>Digenea</taxon>
        <taxon>Plagiorchiida</taxon>
        <taxon>Echinostomata</taxon>
        <taxon>Echinostomatoidea</taxon>
        <taxon>Fasciolidae</taxon>
        <taxon>Fasciola</taxon>
    </lineage>
</organism>